<sequence length="549" mass="57839">MILLKQGTYNVGGTLRISSGSSTDVITVANYNDESVTIDGRIEICNGTAACDGRRGNVLVEGVTIESDTEGYVIYLANNGATAIDNVTFKNVAIYGGVTEAIRIQSNMTNITFENSVLDGGYNNHVMKILCNDTSNEPTSCTYVPDNIIVKNNTFSKVSNMFSDVCAVVSDGGSEDLIQLEGAGYVEITNNTFSSNPFEDCLDIKGEGYSGAGLLIKNNYIDSTGQSSQACSESFTGCKIEGLIIHGSQHTGDVQIEGNYFEHGSNRFRTLSNNVKITNNIFDGSRAVIEDNDAKFWFNTMTGASTCATQAQTDCNELELGGTDTVDNLSIINNIINGSLIDYNSGQYTTVNNIIYNTTGNTLGSCTGCTTSGNLSINPVLTNTFRIGTSSPAYNSANDSYTISNDSLGSQRPQGTDYDIGAFEYIAAAPVCGNGVVESGETCDDGNTISSDGCSATCQTESSGGGSSGGSSSGDSSSSESSTICGPLDSNGNNQVDITDFSSFAKKYSKTCADTNASYSGCGKLDVNNDNKITLVDFANFAYKYGKSC</sequence>
<dbReference type="EMBL" id="JAGQLF010000031">
    <property type="protein sequence ID" value="MCA9386973.1"/>
    <property type="molecule type" value="Genomic_DNA"/>
</dbReference>
<evidence type="ECO:0000256" key="2">
    <source>
        <dbReference type="ARBA" id="ARBA00022729"/>
    </source>
</evidence>
<dbReference type="PROSITE" id="PS00018">
    <property type="entry name" value="EF_HAND_1"/>
    <property type="match status" value="2"/>
</dbReference>
<proteinExistence type="predicted"/>
<dbReference type="Gene3D" id="1.10.1330.10">
    <property type="entry name" value="Dockerin domain"/>
    <property type="match status" value="1"/>
</dbReference>
<dbReference type="Pfam" id="PF13948">
    <property type="entry name" value="DUF4215"/>
    <property type="match status" value="1"/>
</dbReference>
<dbReference type="NCBIfam" id="TIGR02232">
    <property type="entry name" value="myxo_disulf_rpt"/>
    <property type="match status" value="1"/>
</dbReference>
<accession>A0A955LB88</accession>
<dbReference type="InterPro" id="IPR012334">
    <property type="entry name" value="Pectin_lyas_fold"/>
</dbReference>
<keyword evidence="4" id="KW-1015">Disulfide bond</keyword>
<dbReference type="InterPro" id="IPR036439">
    <property type="entry name" value="Dockerin_dom_sf"/>
</dbReference>
<feature type="compositionally biased region" description="Low complexity" evidence="5">
    <location>
        <begin position="473"/>
        <end position="482"/>
    </location>
</feature>
<protein>
    <recommendedName>
        <fullName evidence="1">Probable pectate lyase C</fullName>
    </recommendedName>
</protein>
<feature type="compositionally biased region" description="Gly residues" evidence="5">
    <location>
        <begin position="463"/>
        <end position="472"/>
    </location>
</feature>
<dbReference type="InterPro" id="IPR059226">
    <property type="entry name" value="Choice_anch_Q_dom"/>
</dbReference>
<dbReference type="InterPro" id="IPR011050">
    <property type="entry name" value="Pectin_lyase_fold/virulence"/>
</dbReference>
<dbReference type="InterPro" id="IPR018247">
    <property type="entry name" value="EF_Hand_1_Ca_BS"/>
</dbReference>
<reference evidence="6" key="1">
    <citation type="submission" date="2020-04" db="EMBL/GenBank/DDBJ databases">
        <authorList>
            <person name="Zhang T."/>
        </authorList>
    </citation>
    <scope>NUCLEOTIDE SEQUENCE</scope>
    <source>
        <strain evidence="6">HKST-UBA09</strain>
    </source>
</reference>
<evidence type="ECO:0000256" key="3">
    <source>
        <dbReference type="ARBA" id="ARBA00022737"/>
    </source>
</evidence>
<dbReference type="Gene3D" id="2.160.20.10">
    <property type="entry name" value="Single-stranded right-handed beta-helix, Pectin lyase-like"/>
    <property type="match status" value="1"/>
</dbReference>
<dbReference type="InterPro" id="IPR006626">
    <property type="entry name" value="PbH1"/>
</dbReference>
<reference evidence="6" key="2">
    <citation type="journal article" date="2021" name="Microbiome">
        <title>Successional dynamics and alternative stable states in a saline activated sludge microbial community over 9 years.</title>
        <authorList>
            <person name="Wang Y."/>
            <person name="Ye J."/>
            <person name="Ju F."/>
            <person name="Liu L."/>
            <person name="Boyd J.A."/>
            <person name="Deng Y."/>
            <person name="Parks D.H."/>
            <person name="Jiang X."/>
            <person name="Yin X."/>
            <person name="Woodcroft B.J."/>
            <person name="Tyson G.W."/>
            <person name="Hugenholtz P."/>
            <person name="Polz M.F."/>
            <person name="Zhang T."/>
        </authorList>
    </citation>
    <scope>NUCLEOTIDE SEQUENCE</scope>
    <source>
        <strain evidence="6">HKST-UBA09</strain>
    </source>
</reference>
<gene>
    <name evidence="6" type="ORF">KC669_02975</name>
</gene>
<evidence type="ECO:0000313" key="6">
    <source>
        <dbReference type="EMBL" id="MCA9386973.1"/>
    </source>
</evidence>
<evidence type="ECO:0000256" key="1">
    <source>
        <dbReference type="ARBA" id="ARBA00016512"/>
    </source>
</evidence>
<evidence type="ECO:0000256" key="4">
    <source>
        <dbReference type="ARBA" id="ARBA00023157"/>
    </source>
</evidence>
<dbReference type="InterPro" id="IPR011936">
    <property type="entry name" value="Myxo_disulph_rpt"/>
</dbReference>
<dbReference type="GO" id="GO:0000272">
    <property type="term" value="P:polysaccharide catabolic process"/>
    <property type="evidence" value="ECO:0007669"/>
    <property type="project" value="InterPro"/>
</dbReference>
<evidence type="ECO:0000313" key="7">
    <source>
        <dbReference type="Proteomes" id="UP000714915"/>
    </source>
</evidence>
<keyword evidence="3" id="KW-0677">Repeat</keyword>
<name>A0A955LB88_9BACT</name>
<comment type="caution">
    <text evidence="6">The sequence shown here is derived from an EMBL/GenBank/DDBJ whole genome shotgun (WGS) entry which is preliminary data.</text>
</comment>
<dbReference type="AlphaFoldDB" id="A0A955LB88"/>
<evidence type="ECO:0000256" key="5">
    <source>
        <dbReference type="SAM" id="MobiDB-lite"/>
    </source>
</evidence>
<organism evidence="6 7">
    <name type="scientific">Candidatus Dojkabacteria bacterium</name>
    <dbReference type="NCBI Taxonomy" id="2099670"/>
    <lineage>
        <taxon>Bacteria</taxon>
        <taxon>Candidatus Dojkabacteria</taxon>
    </lineage>
</organism>
<feature type="region of interest" description="Disordered" evidence="5">
    <location>
        <begin position="462"/>
        <end position="491"/>
    </location>
</feature>
<dbReference type="SUPFAM" id="SSF51126">
    <property type="entry name" value="Pectin lyase-like"/>
    <property type="match status" value="1"/>
</dbReference>
<dbReference type="NCBIfam" id="NF041518">
    <property type="entry name" value="choice_anch_Q"/>
    <property type="match status" value="1"/>
</dbReference>
<keyword evidence="2" id="KW-0732">Signal</keyword>
<dbReference type="Proteomes" id="UP000714915">
    <property type="component" value="Unassembled WGS sequence"/>
</dbReference>
<dbReference type="SMART" id="SM00710">
    <property type="entry name" value="PbH1"/>
    <property type="match status" value="6"/>
</dbReference>